<dbReference type="InterPro" id="IPR049453">
    <property type="entry name" value="Memb_transporter_dom"/>
</dbReference>
<name>A0A6N8ET19_PAEMA</name>
<dbReference type="AlphaFoldDB" id="A0A6N8ET19"/>
<dbReference type="PANTHER" id="PTHR30509">
    <property type="entry name" value="P-HYDROXYBENZOIC ACID EFFLUX PUMP SUBUNIT-RELATED"/>
    <property type="match status" value="1"/>
</dbReference>
<keyword evidence="4 7" id="KW-1133">Transmembrane helix</keyword>
<dbReference type="GO" id="GO:0005886">
    <property type="term" value="C:plasma membrane"/>
    <property type="evidence" value="ECO:0007669"/>
    <property type="project" value="UniProtKB-SubCell"/>
</dbReference>
<evidence type="ECO:0000313" key="10">
    <source>
        <dbReference type="Proteomes" id="UP000442469"/>
    </source>
</evidence>
<keyword evidence="3 7" id="KW-0812">Transmembrane</keyword>
<evidence type="ECO:0000256" key="3">
    <source>
        <dbReference type="ARBA" id="ARBA00022692"/>
    </source>
</evidence>
<comment type="caution">
    <text evidence="9">The sequence shown here is derived from an EMBL/GenBank/DDBJ whole genome shotgun (WGS) entry which is preliminary data.</text>
</comment>
<proteinExistence type="inferred from homology"/>
<dbReference type="EMBL" id="WNZZ01000002">
    <property type="protein sequence ID" value="MUG21388.1"/>
    <property type="molecule type" value="Genomic_DNA"/>
</dbReference>
<dbReference type="PANTHER" id="PTHR30509:SF9">
    <property type="entry name" value="MULTIDRUG RESISTANCE PROTEIN MDTO"/>
    <property type="match status" value="1"/>
</dbReference>
<evidence type="ECO:0000256" key="4">
    <source>
        <dbReference type="ARBA" id="ARBA00022989"/>
    </source>
</evidence>
<evidence type="ECO:0000259" key="8">
    <source>
        <dbReference type="Pfam" id="PF13515"/>
    </source>
</evidence>
<evidence type="ECO:0000256" key="7">
    <source>
        <dbReference type="SAM" id="Phobius"/>
    </source>
</evidence>
<dbReference type="RefSeq" id="WP_155619381.1">
    <property type="nucleotide sequence ID" value="NZ_CP086393.1"/>
</dbReference>
<evidence type="ECO:0000313" key="9">
    <source>
        <dbReference type="EMBL" id="MUG21388.1"/>
    </source>
</evidence>
<evidence type="ECO:0000256" key="6">
    <source>
        <dbReference type="ARBA" id="ARBA00043993"/>
    </source>
</evidence>
<comment type="similarity">
    <text evidence="6">Belongs to the YccS/YhfK family.</text>
</comment>
<evidence type="ECO:0000256" key="1">
    <source>
        <dbReference type="ARBA" id="ARBA00004651"/>
    </source>
</evidence>
<dbReference type="Proteomes" id="UP000442469">
    <property type="component" value="Unassembled WGS sequence"/>
</dbReference>
<evidence type="ECO:0000256" key="2">
    <source>
        <dbReference type="ARBA" id="ARBA00022475"/>
    </source>
</evidence>
<gene>
    <name evidence="9" type="ORF">GNQ08_02940</name>
</gene>
<protein>
    <recommendedName>
        <fullName evidence="8">Integral membrane bound transporter domain-containing protein</fullName>
    </recommendedName>
</protein>
<organism evidence="9 10">
    <name type="scientific">Paenibacillus macerans</name>
    <name type="common">Bacillus macerans</name>
    <dbReference type="NCBI Taxonomy" id="44252"/>
    <lineage>
        <taxon>Bacteria</taxon>
        <taxon>Bacillati</taxon>
        <taxon>Bacillota</taxon>
        <taxon>Bacilli</taxon>
        <taxon>Bacillales</taxon>
        <taxon>Paenibacillaceae</taxon>
        <taxon>Paenibacillus</taxon>
    </lineage>
</organism>
<keyword evidence="5 7" id="KW-0472">Membrane</keyword>
<feature type="domain" description="Integral membrane bound transporter" evidence="8">
    <location>
        <begin position="28"/>
        <end position="150"/>
    </location>
</feature>
<dbReference type="Pfam" id="PF13515">
    <property type="entry name" value="FUSC_2"/>
    <property type="match status" value="1"/>
</dbReference>
<keyword evidence="2" id="KW-1003">Cell membrane</keyword>
<evidence type="ECO:0000256" key="5">
    <source>
        <dbReference type="ARBA" id="ARBA00023136"/>
    </source>
</evidence>
<accession>A0A6N8ET19</accession>
<feature type="transmembrane region" description="Helical" evidence="7">
    <location>
        <begin position="137"/>
        <end position="155"/>
    </location>
</feature>
<sequence length="336" mass="37289">MTEQTKEKVRNIGKLIVFIVKISAASGIAWELAKLAGSKHPYLAPLSVILCVQTTVFQSIRYSFHRLLGTVLGVTLTLWAAGSMVLNGWTLALLLALVCGFGLLIDRTESVMHEVALSVLLFFALQKQSDLYGLDRIRDTFIGLGVGLAVHMLIYPPNFVKPAERKALALMKSLSERFAEAADWIQSGCSDEQKKAVQSALRTFGKNLFQLEKQMEQAAESIQFNVTAPASQALMRQNLNRIAMMKQGTAYLENTLNVVSEWNSTGTLGEPERKQWAGLQRTIGLYWINPSPKAADLSVSSLELRRMDAMPDEPLRYSSAIFTDTSALLKQLYRLS</sequence>
<comment type="subcellular location">
    <subcellularLocation>
        <location evidence="1">Cell membrane</location>
        <topology evidence="1">Multi-pass membrane protein</topology>
    </subcellularLocation>
</comment>
<feature type="transmembrane region" description="Helical" evidence="7">
    <location>
        <begin position="76"/>
        <end position="104"/>
    </location>
</feature>
<reference evidence="9 10" key="1">
    <citation type="submission" date="2019-11" db="EMBL/GenBank/DDBJ databases">
        <title>Draft genome sequences of five Paenibacillus species of dairy origin.</title>
        <authorList>
            <person name="Olajide A.M."/>
            <person name="Chen S."/>
            <person name="Lapointe G."/>
        </authorList>
    </citation>
    <scope>NUCLEOTIDE SEQUENCE [LARGE SCALE GENOMIC DNA]</scope>
    <source>
        <strain evidence="9 10">3CT49</strain>
    </source>
</reference>